<comment type="caution">
    <text evidence="1">The sequence shown here is derived from an EMBL/GenBank/DDBJ whole genome shotgun (WGS) entry which is preliminary data.</text>
</comment>
<gene>
    <name evidence="1" type="ORF">ENE75_22165</name>
</gene>
<evidence type="ECO:0000313" key="2">
    <source>
        <dbReference type="Proteomes" id="UP000288178"/>
    </source>
</evidence>
<dbReference type="AlphaFoldDB" id="A0A437JNK6"/>
<protein>
    <submittedName>
        <fullName evidence="1">MerR family transcriptional regulator</fullName>
    </submittedName>
</protein>
<accession>A0A437JNK6</accession>
<dbReference type="OrthoDB" id="9799091at2"/>
<sequence length="96" mass="10577">MTHDTMPAPVVEDLWQDLDSFCRAAGVQADWLRQRAAAGLLPSGGAGGRFDVHTLHHVRCMWRIERDFGAAPELSALVADLEAEVARLRSLLNRIA</sequence>
<dbReference type="RefSeq" id="WP_128200801.1">
    <property type="nucleotide sequence ID" value="NZ_SACT01000010.1"/>
</dbReference>
<reference evidence="1 2" key="1">
    <citation type="submission" date="2019-01" db="EMBL/GenBank/DDBJ databases">
        <authorList>
            <person name="Chen W.-M."/>
        </authorList>
    </citation>
    <scope>NUCLEOTIDE SEQUENCE [LARGE SCALE GENOMIC DNA]</scope>
    <source>
        <strain evidence="1 2">ICH-3</strain>
    </source>
</reference>
<dbReference type="Gene3D" id="1.10.1660.10">
    <property type="match status" value="1"/>
</dbReference>
<proteinExistence type="predicted"/>
<keyword evidence="2" id="KW-1185">Reference proteome</keyword>
<evidence type="ECO:0000313" key="1">
    <source>
        <dbReference type="EMBL" id="RVT48403.1"/>
    </source>
</evidence>
<name>A0A437JNK6_9BURK</name>
<organism evidence="1 2">
    <name type="scientific">Rubrivivax albus</name>
    <dbReference type="NCBI Taxonomy" id="2499835"/>
    <lineage>
        <taxon>Bacteria</taxon>
        <taxon>Pseudomonadati</taxon>
        <taxon>Pseudomonadota</taxon>
        <taxon>Betaproteobacteria</taxon>
        <taxon>Burkholderiales</taxon>
        <taxon>Sphaerotilaceae</taxon>
        <taxon>Rubrivivax</taxon>
    </lineage>
</organism>
<dbReference type="EMBL" id="SACT01000010">
    <property type="protein sequence ID" value="RVT48403.1"/>
    <property type="molecule type" value="Genomic_DNA"/>
</dbReference>
<dbReference type="Proteomes" id="UP000288178">
    <property type="component" value="Unassembled WGS sequence"/>
</dbReference>